<proteinExistence type="predicted"/>
<name>A0ABT7E1C2_9NEIS</name>
<dbReference type="Proteomes" id="UP001172778">
    <property type="component" value="Unassembled WGS sequence"/>
</dbReference>
<protein>
    <submittedName>
        <fullName evidence="1">Uncharacterized protein</fullName>
    </submittedName>
</protein>
<reference evidence="1" key="1">
    <citation type="submission" date="2023-03" db="EMBL/GenBank/DDBJ databases">
        <title>Chitinimonas shenzhenensis gen. nov., sp. nov., a novel member of family Burkholderiaceae isolated from activated sludge collected in Shen Zhen, China.</title>
        <authorList>
            <person name="Wang X."/>
        </authorList>
    </citation>
    <scope>NUCLEOTIDE SEQUENCE</scope>
    <source>
        <strain evidence="1">DQS-5</strain>
    </source>
</reference>
<sequence length="56" mass="6116">MHPGKQNQIIFGYRAGISIPQERPEAGQDVGIGRDGARAAAFAIAFDRWVARTEFA</sequence>
<gene>
    <name evidence="1" type="ORF">PZA18_11665</name>
</gene>
<comment type="caution">
    <text evidence="1">The sequence shown here is derived from an EMBL/GenBank/DDBJ whole genome shotgun (WGS) entry which is preliminary data.</text>
</comment>
<evidence type="ECO:0000313" key="1">
    <source>
        <dbReference type="EMBL" id="MDK2124707.1"/>
    </source>
</evidence>
<dbReference type="EMBL" id="JARRAF010000011">
    <property type="protein sequence ID" value="MDK2124707.1"/>
    <property type="molecule type" value="Genomic_DNA"/>
</dbReference>
<keyword evidence="2" id="KW-1185">Reference proteome</keyword>
<evidence type="ECO:0000313" key="2">
    <source>
        <dbReference type="Proteomes" id="UP001172778"/>
    </source>
</evidence>
<organism evidence="1 2">
    <name type="scientific">Parachitinimonas caeni</name>
    <dbReference type="NCBI Taxonomy" id="3031301"/>
    <lineage>
        <taxon>Bacteria</taxon>
        <taxon>Pseudomonadati</taxon>
        <taxon>Pseudomonadota</taxon>
        <taxon>Betaproteobacteria</taxon>
        <taxon>Neisseriales</taxon>
        <taxon>Chitinibacteraceae</taxon>
        <taxon>Parachitinimonas</taxon>
    </lineage>
</organism>
<accession>A0ABT7E1C2</accession>